<dbReference type="EnsemblPlants" id="Kaladp0337s0008.1.v1.1">
    <property type="protein sequence ID" value="Kaladp0337s0008.1.v1.1"/>
    <property type="gene ID" value="Kaladp0337s0008.v1.1"/>
</dbReference>
<protein>
    <recommendedName>
        <fullName evidence="6">BHLH domain-containing protein</fullName>
    </recommendedName>
</protein>
<dbReference type="GO" id="GO:0009555">
    <property type="term" value="P:pollen development"/>
    <property type="evidence" value="ECO:0007669"/>
    <property type="project" value="EnsemblPlants"/>
</dbReference>
<dbReference type="PROSITE" id="PS50888">
    <property type="entry name" value="BHLH"/>
    <property type="match status" value="1"/>
</dbReference>
<dbReference type="GO" id="GO:0048658">
    <property type="term" value="P:anther wall tapetum development"/>
    <property type="evidence" value="ECO:0007669"/>
    <property type="project" value="EnsemblPlants"/>
</dbReference>
<dbReference type="SUPFAM" id="SSF47459">
    <property type="entry name" value="HLH, helix-loop-helix DNA-binding domain"/>
    <property type="match status" value="1"/>
</dbReference>
<dbReference type="Gramene" id="Kaladp0337s0008.1.v1.1">
    <property type="protein sequence ID" value="Kaladp0337s0008.1.v1.1"/>
    <property type="gene ID" value="Kaladp0337s0008.v1.1"/>
</dbReference>
<evidence type="ECO:0000256" key="2">
    <source>
        <dbReference type="ARBA" id="ARBA00023015"/>
    </source>
</evidence>
<keyword evidence="3" id="KW-0804">Transcription</keyword>
<reference evidence="7" key="1">
    <citation type="submission" date="2021-01" db="UniProtKB">
        <authorList>
            <consortium name="EnsemblPlants"/>
        </authorList>
    </citation>
    <scope>IDENTIFICATION</scope>
</reference>
<organism evidence="7 8">
    <name type="scientific">Kalanchoe fedtschenkoi</name>
    <name type="common">Lavender scallops</name>
    <name type="synonym">South American air plant</name>
    <dbReference type="NCBI Taxonomy" id="63787"/>
    <lineage>
        <taxon>Eukaryota</taxon>
        <taxon>Viridiplantae</taxon>
        <taxon>Streptophyta</taxon>
        <taxon>Embryophyta</taxon>
        <taxon>Tracheophyta</taxon>
        <taxon>Spermatophyta</taxon>
        <taxon>Magnoliopsida</taxon>
        <taxon>eudicotyledons</taxon>
        <taxon>Gunneridae</taxon>
        <taxon>Pentapetalae</taxon>
        <taxon>Saxifragales</taxon>
        <taxon>Crassulaceae</taxon>
        <taxon>Kalanchoe</taxon>
    </lineage>
</organism>
<evidence type="ECO:0000313" key="8">
    <source>
        <dbReference type="Proteomes" id="UP000594263"/>
    </source>
</evidence>
<dbReference type="InterPro" id="IPR011598">
    <property type="entry name" value="bHLH_dom"/>
</dbReference>
<name>A0A7N0V9U3_KALFE</name>
<dbReference type="Pfam" id="PF14215">
    <property type="entry name" value="bHLH-MYC_N"/>
    <property type="match status" value="1"/>
</dbReference>
<sequence>MEQLRTLVSVHGWECCVVWRVSKDQRFIEWLDCCCAGAENLPQEPTFAASQCRDSVILHSRTKACDLLAQFPPFMLIEDSGVYAETLISNQPRWLHLSQSSTSADMVPQFATRLLIPVPGGLIELFAARPVSENQHIIDCIAEYSKLPPEKEANSISSTDMTAFYNEISLFGPKFETTNSTDIFFDEFMNQLYNSSVKDGLLQGMDSMLVSDVSNTGVPVKGSGNDRGQQGHDVMEAAGNIEMGRSDSISDCSDQLDEDDADAIYRKKSGKGPQSKNLIAERKRRKKLNERLYKLRSLVPKISKLDRASILGDAIDFLKELQKQKKDLEDELQQQQSDDEYHHEDTNPFLGQTEDTMDQDQLEAQVEVSKIDGGDALFIKLLCENKPGSFVGVLEALDHLGLEVTNVNINTHETFVSNVLLVQGKEGSCVMVEADSVKDSLLSTTRNSIPTGSLRRPNLAARQQ</sequence>
<dbReference type="PANTHER" id="PTHR31945">
    <property type="entry name" value="TRANSCRIPTION FACTOR SCREAM2-RELATED"/>
    <property type="match status" value="1"/>
</dbReference>
<dbReference type="InterPro" id="IPR036638">
    <property type="entry name" value="HLH_DNA-bd_sf"/>
</dbReference>
<dbReference type="InterPro" id="IPR025610">
    <property type="entry name" value="MYC/MYB_N"/>
</dbReference>
<evidence type="ECO:0000256" key="5">
    <source>
        <dbReference type="SAM" id="MobiDB-lite"/>
    </source>
</evidence>
<keyword evidence="2" id="KW-0805">Transcription regulation</keyword>
<dbReference type="InterPro" id="IPR051358">
    <property type="entry name" value="TF_AMS/ICE1/BHLH6-like"/>
</dbReference>
<evidence type="ECO:0000313" key="7">
    <source>
        <dbReference type="EnsemblPlants" id="Kaladp0337s0008.1.v1.1"/>
    </source>
</evidence>
<dbReference type="AlphaFoldDB" id="A0A7N0V9U3"/>
<dbReference type="GO" id="GO:0005634">
    <property type="term" value="C:nucleus"/>
    <property type="evidence" value="ECO:0007669"/>
    <property type="project" value="UniProtKB-SubCell"/>
</dbReference>
<evidence type="ECO:0000256" key="4">
    <source>
        <dbReference type="ARBA" id="ARBA00023242"/>
    </source>
</evidence>
<dbReference type="Gene3D" id="4.10.280.10">
    <property type="entry name" value="Helix-loop-helix DNA-binding domain"/>
    <property type="match status" value="1"/>
</dbReference>
<dbReference type="CDD" id="cd11443">
    <property type="entry name" value="bHLH_AtAMS_like"/>
    <property type="match status" value="1"/>
</dbReference>
<keyword evidence="8" id="KW-1185">Reference proteome</keyword>
<dbReference type="GO" id="GO:0046983">
    <property type="term" value="F:protein dimerization activity"/>
    <property type="evidence" value="ECO:0007669"/>
    <property type="project" value="InterPro"/>
</dbReference>
<feature type="region of interest" description="Disordered" evidence="5">
    <location>
        <begin position="328"/>
        <end position="353"/>
    </location>
</feature>
<proteinExistence type="predicted"/>
<evidence type="ECO:0000256" key="1">
    <source>
        <dbReference type="ARBA" id="ARBA00004123"/>
    </source>
</evidence>
<evidence type="ECO:0000256" key="3">
    <source>
        <dbReference type="ARBA" id="ARBA00023163"/>
    </source>
</evidence>
<dbReference type="Pfam" id="PF22754">
    <property type="entry name" value="bHLH-TF_ACT-like_plant"/>
    <property type="match status" value="1"/>
</dbReference>
<evidence type="ECO:0000259" key="6">
    <source>
        <dbReference type="PROSITE" id="PS50888"/>
    </source>
</evidence>
<keyword evidence="4" id="KW-0539">Nucleus</keyword>
<dbReference type="Proteomes" id="UP000594263">
    <property type="component" value="Unplaced"/>
</dbReference>
<feature type="domain" description="BHLH" evidence="6">
    <location>
        <begin position="272"/>
        <end position="321"/>
    </location>
</feature>
<dbReference type="Pfam" id="PF00010">
    <property type="entry name" value="HLH"/>
    <property type="match status" value="1"/>
</dbReference>
<dbReference type="SMART" id="SM00353">
    <property type="entry name" value="HLH"/>
    <property type="match status" value="1"/>
</dbReference>
<dbReference type="PANTHER" id="PTHR31945:SF11">
    <property type="entry name" value="TRANSCRIPTION FACTOR ABORTED MICROSPORES"/>
    <property type="match status" value="1"/>
</dbReference>
<dbReference type="OMA" id="CERKPGR"/>
<comment type="subcellular location">
    <subcellularLocation>
        <location evidence="1">Nucleus</location>
    </subcellularLocation>
</comment>
<dbReference type="GO" id="GO:0003682">
    <property type="term" value="F:chromatin binding"/>
    <property type="evidence" value="ECO:0007669"/>
    <property type="project" value="EnsemblPlants"/>
</dbReference>
<dbReference type="GO" id="GO:0003700">
    <property type="term" value="F:DNA-binding transcription factor activity"/>
    <property type="evidence" value="ECO:0007669"/>
    <property type="project" value="TreeGrafter"/>
</dbReference>
<accession>A0A7N0V9U3</accession>
<dbReference type="InterPro" id="IPR054502">
    <property type="entry name" value="bHLH-TF_ACT-like_plant"/>
</dbReference>
<dbReference type="GO" id="GO:0000978">
    <property type="term" value="F:RNA polymerase II cis-regulatory region sequence-specific DNA binding"/>
    <property type="evidence" value="ECO:0007669"/>
    <property type="project" value="EnsemblPlants"/>
</dbReference>